<evidence type="ECO:0000259" key="12">
    <source>
        <dbReference type="SMART" id="SM00079"/>
    </source>
</evidence>
<dbReference type="SMART" id="SM00079">
    <property type="entry name" value="PBPe"/>
    <property type="match status" value="1"/>
</dbReference>
<feature type="transmembrane region" description="Helical" evidence="11">
    <location>
        <begin position="613"/>
        <end position="633"/>
    </location>
</feature>
<evidence type="ECO:0000313" key="15">
    <source>
        <dbReference type="Proteomes" id="UP000728185"/>
    </source>
</evidence>
<keyword evidence="15" id="KW-1185">Reference proteome</keyword>
<keyword evidence="5" id="KW-0406">Ion transport</keyword>
<comment type="subcellular location">
    <subcellularLocation>
        <location evidence="1">Membrane</location>
        <topology evidence="1">Multi-pass membrane protein</topology>
    </subcellularLocation>
</comment>
<proteinExistence type="predicted"/>
<evidence type="ECO:0000256" key="5">
    <source>
        <dbReference type="ARBA" id="ARBA00023065"/>
    </source>
</evidence>
<evidence type="ECO:0000256" key="11">
    <source>
        <dbReference type="SAM" id="Phobius"/>
    </source>
</evidence>
<evidence type="ECO:0000256" key="7">
    <source>
        <dbReference type="ARBA" id="ARBA00023170"/>
    </source>
</evidence>
<evidence type="ECO:0000256" key="1">
    <source>
        <dbReference type="ARBA" id="ARBA00004141"/>
    </source>
</evidence>
<gene>
    <name evidence="14" type="ORF">FBUS_02514</name>
</gene>
<dbReference type="GO" id="GO:0016020">
    <property type="term" value="C:membrane"/>
    <property type="evidence" value="ECO:0007669"/>
    <property type="project" value="UniProtKB-SubCell"/>
</dbReference>
<evidence type="ECO:0000256" key="9">
    <source>
        <dbReference type="ARBA" id="ARBA00023286"/>
    </source>
</evidence>
<dbReference type="Pfam" id="PF00060">
    <property type="entry name" value="Lig_chan"/>
    <property type="match status" value="1"/>
</dbReference>
<protein>
    <submittedName>
        <fullName evidence="14">Glutamate receptor ionotropic kainate 4</fullName>
    </submittedName>
</protein>
<name>A0A8E0VKD0_9TREM</name>
<dbReference type="AlphaFoldDB" id="A0A8E0VKD0"/>
<dbReference type="Pfam" id="PF10613">
    <property type="entry name" value="Lig_chan-Glu_bd"/>
    <property type="match status" value="1"/>
</dbReference>
<evidence type="ECO:0000259" key="13">
    <source>
        <dbReference type="SMART" id="SM00918"/>
    </source>
</evidence>
<keyword evidence="8" id="KW-0325">Glycoprotein</keyword>
<feature type="transmembrane region" description="Helical" evidence="11">
    <location>
        <begin position="825"/>
        <end position="850"/>
    </location>
</feature>
<dbReference type="InterPro" id="IPR001320">
    <property type="entry name" value="Iontro_rcpt_C"/>
</dbReference>
<keyword evidence="10" id="KW-0407">Ion channel</keyword>
<dbReference type="InterPro" id="IPR019594">
    <property type="entry name" value="Glu/Gly-bd"/>
</dbReference>
<keyword evidence="7 14" id="KW-0675">Receptor</keyword>
<organism evidence="14 15">
    <name type="scientific">Fasciolopsis buskii</name>
    <dbReference type="NCBI Taxonomy" id="27845"/>
    <lineage>
        <taxon>Eukaryota</taxon>
        <taxon>Metazoa</taxon>
        <taxon>Spiralia</taxon>
        <taxon>Lophotrochozoa</taxon>
        <taxon>Platyhelminthes</taxon>
        <taxon>Trematoda</taxon>
        <taxon>Digenea</taxon>
        <taxon>Plagiorchiida</taxon>
        <taxon>Echinostomata</taxon>
        <taxon>Echinostomatoidea</taxon>
        <taxon>Fasciolidae</taxon>
        <taxon>Fasciolopsis</taxon>
    </lineage>
</organism>
<feature type="domain" description="Ionotropic glutamate receptor C-terminal" evidence="12">
    <location>
        <begin position="419"/>
        <end position="806"/>
    </location>
</feature>
<reference evidence="14" key="1">
    <citation type="submission" date="2019-05" db="EMBL/GenBank/DDBJ databases">
        <title>Annotation for the trematode Fasciolopsis buski.</title>
        <authorList>
            <person name="Choi Y.-J."/>
        </authorList>
    </citation>
    <scope>NUCLEOTIDE SEQUENCE</scope>
    <source>
        <strain evidence="14">HT</strain>
        <tissue evidence="14">Whole worm</tissue>
    </source>
</reference>
<evidence type="ECO:0000256" key="4">
    <source>
        <dbReference type="ARBA" id="ARBA00022989"/>
    </source>
</evidence>
<dbReference type="OrthoDB" id="5984008at2759"/>
<feature type="domain" description="Ionotropic glutamate receptor L-glutamate and glycine-binding" evidence="13">
    <location>
        <begin position="429"/>
        <end position="485"/>
    </location>
</feature>
<dbReference type="EMBL" id="LUCM01005202">
    <property type="protein sequence ID" value="KAA0193181.1"/>
    <property type="molecule type" value="Genomic_DNA"/>
</dbReference>
<dbReference type="Gene3D" id="1.10.287.70">
    <property type="match status" value="1"/>
</dbReference>
<evidence type="ECO:0000256" key="8">
    <source>
        <dbReference type="ARBA" id="ARBA00023180"/>
    </source>
</evidence>
<dbReference type="Proteomes" id="UP000728185">
    <property type="component" value="Unassembled WGS sequence"/>
</dbReference>
<dbReference type="SMART" id="SM00918">
    <property type="entry name" value="Lig_chan-Glu_bd"/>
    <property type="match status" value="1"/>
</dbReference>
<feature type="transmembrane region" description="Helical" evidence="11">
    <location>
        <begin position="541"/>
        <end position="560"/>
    </location>
</feature>
<dbReference type="Gene3D" id="3.40.190.10">
    <property type="entry name" value="Periplasmic binding protein-like II"/>
    <property type="match status" value="3"/>
</dbReference>
<dbReference type="GO" id="GO:0015276">
    <property type="term" value="F:ligand-gated monoatomic ion channel activity"/>
    <property type="evidence" value="ECO:0007669"/>
    <property type="project" value="InterPro"/>
</dbReference>
<comment type="caution">
    <text evidence="14">The sequence shown here is derived from an EMBL/GenBank/DDBJ whole genome shotgun (WGS) entry which is preliminary data.</text>
</comment>
<keyword evidence="3 11" id="KW-0812">Transmembrane</keyword>
<dbReference type="FunFam" id="1.10.287.70:FF:000143">
    <property type="entry name" value="Probable glutamate receptor"/>
    <property type="match status" value="1"/>
</dbReference>
<dbReference type="InterPro" id="IPR015683">
    <property type="entry name" value="Ionotropic_Glu_rcpt"/>
</dbReference>
<evidence type="ECO:0000256" key="3">
    <source>
        <dbReference type="ARBA" id="ARBA00022692"/>
    </source>
</evidence>
<evidence type="ECO:0000256" key="10">
    <source>
        <dbReference type="ARBA" id="ARBA00023303"/>
    </source>
</evidence>
<accession>A0A8E0VKD0</accession>
<keyword evidence="9" id="KW-1071">Ligand-gated ion channel</keyword>
<evidence type="ECO:0000313" key="14">
    <source>
        <dbReference type="EMBL" id="KAA0193181.1"/>
    </source>
</evidence>
<evidence type="ECO:0000256" key="2">
    <source>
        <dbReference type="ARBA" id="ARBA00022448"/>
    </source>
</evidence>
<dbReference type="PANTHER" id="PTHR18966">
    <property type="entry name" value="IONOTROPIC GLUTAMATE RECEPTOR"/>
    <property type="match status" value="1"/>
</dbReference>
<dbReference type="SUPFAM" id="SSF53850">
    <property type="entry name" value="Periplasmic binding protein-like II"/>
    <property type="match status" value="1"/>
</dbReference>
<keyword evidence="4 11" id="KW-1133">Transmembrane helix</keyword>
<keyword evidence="2" id="KW-0813">Transport</keyword>
<keyword evidence="6 11" id="KW-0472">Membrane</keyword>
<sequence length="864" mass="97237">MAIEEFRADPSSQNLKTLTVSNYLVARNDAGAAYQLSETICSEIGQDPTRHPDIIVDLSFFSKNHCLFQYTARQLDAGIITADDVECGSLQVETNTTNTQDGFATIGLPSIRYPEAASIAALSAFAGRLLTTLHSDTVFFTDQLIGPHMVFSDFERLQFVGRYFIQLRETSSQTELIDLMQKIHRVVQSGLWIMKVSEITMKNILSAIDTATVSPGMLNTSWLLYDGSLNPTDCELSCYTDSEGKLRCGLQKNSKEFLCIKMDLHKADLVALARVKDRVAQTWNDPQLSSLDVTFAYEAVRTAVLAYTEITQKGQWPPRRIADPGLTLCQLSTPILTTETRYYQFADAVRKLPTRAGSVGEIIFNGSVLNNNARYRLFRCKTSTDTGMQQCVDMNSTYSYRTNKMEDESDLPELSNRQKLRVLVIHDPPFVVKSSDGWTGYSVEVFERIAANLDLTFTYVEQEDEIYGVKLPDGQWNGMIGEIASKHADIGLGPIIQDGERKMAVDFTIPYYDSAGLTMLISENSDHVLGPFFFLEVFTTPVWICCIACVVVVSLLVYFLDKFSPYSYQNQAVLTDGPSEGTIFTLKESVWYVLGACTQQGESLDPRSMSTRILITGHWIFVVIMISMFSANLSARLTVSGLKEEIKSLEQLSVQTDIRYTVRNNSAEYAFFRKMYEVEESLFRIWRDLSMNMTESTSNYSVWQYPITERYGTIFKRMNEWGFTTSTADSLRHVRSGSVVFMESPLAAYYITSSCDLRQLGERIGSWHYGIALAPKSFLTPNFNAVILRMKSENELEKLEKKWWPTSVTNCPETSTSSGFSIEQVGGMFILLACGFFVGGIILVIELIVFRVIVRRTEKKVSGP</sequence>
<evidence type="ECO:0000256" key="6">
    <source>
        <dbReference type="ARBA" id="ARBA00023136"/>
    </source>
</evidence>